<dbReference type="PANTHER" id="PTHR42773">
    <property type="entry name" value="METALLO-BETA-LACTAMASE-RELATED"/>
    <property type="match status" value="1"/>
</dbReference>
<comment type="caution">
    <text evidence="3">The sequence shown here is derived from an EMBL/GenBank/DDBJ whole genome shotgun (WGS) entry which is preliminary data.</text>
</comment>
<evidence type="ECO:0000256" key="1">
    <source>
        <dbReference type="SAM" id="MobiDB-lite"/>
    </source>
</evidence>
<dbReference type="Gene3D" id="3.60.15.10">
    <property type="entry name" value="Ribonuclease Z/Hydroxyacylglutathione hydrolase-like"/>
    <property type="match status" value="1"/>
</dbReference>
<protein>
    <submittedName>
        <fullName evidence="4">Cyclomaltodextrin glucanotransferase</fullName>
    </submittedName>
</protein>
<gene>
    <name evidence="3" type="ORF">C1SCF055_LOCUS1158</name>
</gene>
<reference evidence="4 5" key="2">
    <citation type="submission" date="2024-05" db="EMBL/GenBank/DDBJ databases">
        <authorList>
            <person name="Chen Y."/>
            <person name="Shah S."/>
            <person name="Dougan E. K."/>
            <person name="Thang M."/>
            <person name="Chan C."/>
        </authorList>
    </citation>
    <scope>NUCLEOTIDE SEQUENCE [LARGE SCALE GENOMIC DNA]</scope>
</reference>
<sequence length="869" mass="97677">MAPDTFGRTGAKGPGQSYVYQQPQGGQQDLAVQAMISCPTGSIRTWTPLRKTREILNTFPLRVAERLPNVFHLGFHSKQSFGAASYFVTSATEQPLNIMFDSPRYSSKLANLLEAAGGVDLMVMSHKDDVADHNRWKERFPQMRRVMHSLDVRGPDAWPYIDMTAVEKQLEGDGPWTLAEGVRVVHTPGHSLGSICLLLASQVTGGDPAIFTGDHLALNGRLGRLDGFARYGDDLLLQAESMRKLAEEDFLWILPGHGRRASFRSAAERRAALAAAADAFRADPAGHGAPGPVFQDFQAFLKIRIALANEYKEAVKEKRLRASGSWDIQDPTLKQESRRGLGLGRMKLRQNNTRAYLAAVVNEQSRQRRECNWSHSIVLDDAKLADVGRRISESDVKASIERAQRDYASVRKEIEQNFSKTFEKALGELGVAQLVHVHRGTMGSPEKESHCQYFVLSPEVEHREVRKVDENTDLNVARTVVKISKVKTKAPLSAKKPVVTTVRPSTPTRGRPNLRPSAEAKTPGPLTARSPVTPKTEPPMRAPLTARTPTASRTPKVQSPREKCLEEDDLTASVCSGHFSIYSEASGHSRLTQLSRKSFSKRILSSKEIEEIQVMEKRRELTAMMRRNQLNCRKALHGTDLSSAGRKQSNAKLTEPKELPGTRVQKERNDLEDKLLEKSWWGKFVQKFPRRAKTLEECKIWIYHSQGDYPVLVFTAGDDEKPSYIYGKQIFRLRNQWDDESTTFWDEDAQVNGLLDTIDPDAEDEFKALMPGEIEDDFSWPPMPEFTAEMQALVHRHVLPTVKALDRAENEQSGIEELGFMYGEDWPMEPSTDKSGEAVRCWKNELRGMDRKSLLRHFKALQLLDASAT</sequence>
<dbReference type="Proteomes" id="UP001152797">
    <property type="component" value="Unassembled WGS sequence"/>
</dbReference>
<dbReference type="Pfam" id="PF13370">
    <property type="entry name" value="Fer4_13"/>
    <property type="match status" value="1"/>
</dbReference>
<dbReference type="EMBL" id="CAMXCT020000021">
    <property type="protein sequence ID" value="CAL1125961.1"/>
    <property type="molecule type" value="Genomic_DNA"/>
</dbReference>
<feature type="domain" description="Metallo-beta-lactamase" evidence="2">
    <location>
        <begin position="82"/>
        <end position="257"/>
    </location>
</feature>
<evidence type="ECO:0000259" key="2">
    <source>
        <dbReference type="SMART" id="SM00849"/>
    </source>
</evidence>
<evidence type="ECO:0000313" key="5">
    <source>
        <dbReference type="Proteomes" id="UP001152797"/>
    </source>
</evidence>
<feature type="compositionally biased region" description="Polar residues" evidence="1">
    <location>
        <begin position="547"/>
        <end position="557"/>
    </location>
</feature>
<dbReference type="EMBL" id="CAMXCT010000021">
    <property type="protein sequence ID" value="CAI3972586.1"/>
    <property type="molecule type" value="Genomic_DNA"/>
</dbReference>
<proteinExistence type="predicted"/>
<feature type="compositionally biased region" description="Low complexity" evidence="1">
    <location>
        <begin position="497"/>
        <end position="511"/>
    </location>
</feature>
<dbReference type="CDD" id="cd07727">
    <property type="entry name" value="YmaE-like_MBL-fold"/>
    <property type="match status" value="1"/>
</dbReference>
<dbReference type="AlphaFoldDB" id="A0A9P1BFS0"/>
<dbReference type="EMBL" id="CAMXCT030000021">
    <property type="protein sequence ID" value="CAL4759898.1"/>
    <property type="molecule type" value="Genomic_DNA"/>
</dbReference>
<accession>A0A9P1BFS0</accession>
<dbReference type="PANTHER" id="PTHR42773:SF1">
    <property type="entry name" value="METALLO-BETA-LACTAMASE FAMILY PROTEIN"/>
    <property type="match status" value="1"/>
</dbReference>
<name>A0A9P1BFS0_9DINO</name>
<dbReference type="InterPro" id="IPR036866">
    <property type="entry name" value="RibonucZ/Hydroxyglut_hydro"/>
</dbReference>
<evidence type="ECO:0000313" key="4">
    <source>
        <dbReference type="EMBL" id="CAL4759898.1"/>
    </source>
</evidence>
<dbReference type="OrthoDB" id="17458at2759"/>
<dbReference type="SMART" id="SM00849">
    <property type="entry name" value="Lactamase_B"/>
    <property type="match status" value="1"/>
</dbReference>
<dbReference type="SUPFAM" id="SSF56281">
    <property type="entry name" value="Metallo-hydrolase/oxidoreductase"/>
    <property type="match status" value="1"/>
</dbReference>
<feature type="region of interest" description="Disordered" evidence="1">
    <location>
        <begin position="494"/>
        <end position="565"/>
    </location>
</feature>
<organism evidence="3">
    <name type="scientific">Cladocopium goreaui</name>
    <dbReference type="NCBI Taxonomy" id="2562237"/>
    <lineage>
        <taxon>Eukaryota</taxon>
        <taxon>Sar</taxon>
        <taxon>Alveolata</taxon>
        <taxon>Dinophyceae</taxon>
        <taxon>Suessiales</taxon>
        <taxon>Symbiodiniaceae</taxon>
        <taxon>Cladocopium</taxon>
    </lineage>
</organism>
<keyword evidence="5" id="KW-1185">Reference proteome</keyword>
<reference evidence="3" key="1">
    <citation type="submission" date="2022-10" db="EMBL/GenBank/DDBJ databases">
        <authorList>
            <person name="Chen Y."/>
            <person name="Dougan E. K."/>
            <person name="Chan C."/>
            <person name="Rhodes N."/>
            <person name="Thang M."/>
        </authorList>
    </citation>
    <scope>NUCLEOTIDE SEQUENCE</scope>
</reference>
<dbReference type="InterPro" id="IPR001279">
    <property type="entry name" value="Metallo-B-lactamas"/>
</dbReference>
<evidence type="ECO:0000313" key="3">
    <source>
        <dbReference type="EMBL" id="CAI3972586.1"/>
    </source>
</evidence>